<proteinExistence type="inferred from homology"/>
<accession>A0A329LXR8</accession>
<feature type="region of interest" description="Disordered" evidence="12">
    <location>
        <begin position="410"/>
        <end position="430"/>
    </location>
</feature>
<protein>
    <recommendedName>
        <fullName evidence="2">DNA-directed DNA polymerase</fullName>
        <ecNumber evidence="2">2.7.7.7</ecNumber>
    </recommendedName>
</protein>
<dbReference type="SUPFAM" id="SSF48019">
    <property type="entry name" value="post-AAA+ oligomerization domain-like"/>
    <property type="match status" value="1"/>
</dbReference>
<dbReference type="GO" id="GO:0003887">
    <property type="term" value="F:DNA-directed DNA polymerase activity"/>
    <property type="evidence" value="ECO:0007669"/>
    <property type="project" value="UniProtKB-KW"/>
</dbReference>
<dbReference type="InterPro" id="IPR022754">
    <property type="entry name" value="DNA_pol_III_gamma-3"/>
</dbReference>
<dbReference type="Pfam" id="PF12169">
    <property type="entry name" value="DNA_pol3_gamma3"/>
    <property type="match status" value="1"/>
</dbReference>
<dbReference type="CDD" id="cd18137">
    <property type="entry name" value="HLD_clamp_pol_III_gamma_tau"/>
    <property type="match status" value="1"/>
</dbReference>
<dbReference type="Gene3D" id="1.20.272.10">
    <property type="match status" value="1"/>
</dbReference>
<evidence type="ECO:0000256" key="5">
    <source>
        <dbReference type="ARBA" id="ARBA00022705"/>
    </source>
</evidence>
<gene>
    <name evidence="14" type="ORF">DQG23_34940</name>
</gene>
<comment type="similarity">
    <text evidence="1">Belongs to the DnaX/STICHEL family.</text>
</comment>
<reference evidence="14 15" key="1">
    <citation type="journal article" date="2009" name="Int. J. Syst. Evol. Microbiol.">
        <title>Paenibacillus contaminans sp. nov., isolated from a contaminated laboratory plate.</title>
        <authorList>
            <person name="Chou J.H."/>
            <person name="Lee J.H."/>
            <person name="Lin M.C."/>
            <person name="Chang P.S."/>
            <person name="Arun A.B."/>
            <person name="Young C.C."/>
            <person name="Chen W.M."/>
        </authorList>
    </citation>
    <scope>NUCLEOTIDE SEQUENCE [LARGE SCALE GENOMIC DNA]</scope>
    <source>
        <strain evidence="14 15">CKOBP-6</strain>
    </source>
</reference>
<keyword evidence="3 14" id="KW-0808">Transferase</keyword>
<dbReference type="GO" id="GO:0046872">
    <property type="term" value="F:metal ion binding"/>
    <property type="evidence" value="ECO:0007669"/>
    <property type="project" value="UniProtKB-KW"/>
</dbReference>
<evidence type="ECO:0000313" key="15">
    <source>
        <dbReference type="Proteomes" id="UP000250369"/>
    </source>
</evidence>
<evidence type="ECO:0000256" key="2">
    <source>
        <dbReference type="ARBA" id="ARBA00012417"/>
    </source>
</evidence>
<dbReference type="NCBIfam" id="TIGR02397">
    <property type="entry name" value="dnaX_nterm"/>
    <property type="match status" value="1"/>
</dbReference>
<dbReference type="FunFam" id="3.40.50.300:FF:000014">
    <property type="entry name" value="DNA polymerase III subunit gamma/tau"/>
    <property type="match status" value="1"/>
</dbReference>
<evidence type="ECO:0000256" key="9">
    <source>
        <dbReference type="ARBA" id="ARBA00022840"/>
    </source>
</evidence>
<dbReference type="PANTHER" id="PTHR11669">
    <property type="entry name" value="REPLICATION FACTOR C / DNA POLYMERASE III GAMMA-TAU SUBUNIT"/>
    <property type="match status" value="1"/>
</dbReference>
<keyword evidence="15" id="KW-1185">Reference proteome</keyword>
<keyword evidence="10" id="KW-0239">DNA-directed DNA polymerase</keyword>
<dbReference type="InterPro" id="IPR027417">
    <property type="entry name" value="P-loop_NTPase"/>
</dbReference>
<dbReference type="Gene3D" id="3.40.50.300">
    <property type="entry name" value="P-loop containing nucleotide triphosphate hydrolases"/>
    <property type="match status" value="1"/>
</dbReference>
<evidence type="ECO:0000256" key="1">
    <source>
        <dbReference type="ARBA" id="ARBA00006360"/>
    </source>
</evidence>
<keyword evidence="7" id="KW-0547">Nucleotide-binding</keyword>
<dbReference type="AlphaFoldDB" id="A0A329LXR8"/>
<dbReference type="Proteomes" id="UP000250369">
    <property type="component" value="Unassembled WGS sequence"/>
</dbReference>
<dbReference type="OrthoDB" id="9810148at2"/>
<dbReference type="SUPFAM" id="SSF52540">
    <property type="entry name" value="P-loop containing nucleoside triphosphate hydrolases"/>
    <property type="match status" value="1"/>
</dbReference>
<dbReference type="Pfam" id="PF22608">
    <property type="entry name" value="DNAX_ATPase_lid"/>
    <property type="match status" value="1"/>
</dbReference>
<keyword evidence="6" id="KW-0479">Metal-binding</keyword>
<feature type="domain" description="AAA+ ATPase" evidence="13">
    <location>
        <begin position="37"/>
        <end position="179"/>
    </location>
</feature>
<dbReference type="EC" id="2.7.7.7" evidence="2"/>
<keyword evidence="5" id="KW-0235">DNA replication</keyword>
<dbReference type="InterPro" id="IPR012763">
    <property type="entry name" value="DNA_pol_III_sug/sutau_N"/>
</dbReference>
<dbReference type="FunFam" id="1.10.8.60:FF:000013">
    <property type="entry name" value="DNA polymerase III subunit gamma/tau"/>
    <property type="match status" value="1"/>
</dbReference>
<organism evidence="14 15">
    <name type="scientific">Paenibacillus contaminans</name>
    <dbReference type="NCBI Taxonomy" id="450362"/>
    <lineage>
        <taxon>Bacteria</taxon>
        <taxon>Bacillati</taxon>
        <taxon>Bacillota</taxon>
        <taxon>Bacilli</taxon>
        <taxon>Bacillales</taxon>
        <taxon>Paenibacillaceae</taxon>
        <taxon>Paenibacillus</taxon>
    </lineage>
</organism>
<keyword evidence="8" id="KW-0862">Zinc</keyword>
<evidence type="ECO:0000256" key="3">
    <source>
        <dbReference type="ARBA" id="ARBA00022679"/>
    </source>
</evidence>
<keyword evidence="4 14" id="KW-0548">Nucleotidyltransferase</keyword>
<dbReference type="NCBIfam" id="NF004046">
    <property type="entry name" value="PRK05563.1"/>
    <property type="match status" value="1"/>
</dbReference>
<evidence type="ECO:0000256" key="6">
    <source>
        <dbReference type="ARBA" id="ARBA00022723"/>
    </source>
</evidence>
<dbReference type="InterPro" id="IPR003593">
    <property type="entry name" value="AAA+_ATPase"/>
</dbReference>
<evidence type="ECO:0000256" key="7">
    <source>
        <dbReference type="ARBA" id="ARBA00022741"/>
    </source>
</evidence>
<dbReference type="Gene3D" id="1.10.8.60">
    <property type="match status" value="1"/>
</dbReference>
<dbReference type="GO" id="GO:0006261">
    <property type="term" value="P:DNA-templated DNA replication"/>
    <property type="evidence" value="ECO:0007669"/>
    <property type="project" value="TreeGrafter"/>
</dbReference>
<sequence>MAHIALYRSWRPQAFGDMVGQAHITRTLQNSLKEGRLTHAYLFCGPRGTGKTSAAKILAKAVNCERGPAEEPCNECSACRRITEGALVDVQEIDAASNRGVEEIRDIRDKVKYAPTEVRHKVYIIDEVHMLTTEAFNALLKTLEEPPAHVMFILATTEPHKLPATIISRCQRYDFRRVPLEEQVGRLAHVCREEGIETEKEALQYIARLSEGGMRDALSLMDQMISFSGREITYDSVVSMTGGIAHDQFRQLAVMVKDANVGQALALVGGLLEEGKSADRCIESLLHYFRDMLMIKLMPEGQAVTERIIDVQSFAELGRAYANERIFGIIDTLNRYQVEMKYSAQPQTLLEVAVMKICTSSSSAEQGAAASAAAAAPAASAPEVEMLKNRVAQLEQQLQRIIQTGAAPAAGAAASRGQDAPSRTTSAPAVRRSTVKLDPYLAGKDSSDFKQVLMKWSQVLAQVKEQKISVHAWLVNGEPVSFHQDNVLLCFKSPLHRETTEKPANKQLIEQVMTGVFGHTVAFVTVMQKEWQEAEAAPQQPAEEMRLEAEEPAGYKEEHVNQALNMFGEDLVKIKD</sequence>
<dbReference type="RefSeq" id="WP_113035667.1">
    <property type="nucleotide sequence ID" value="NZ_QMFB01000033.1"/>
</dbReference>
<keyword evidence="9" id="KW-0067">ATP-binding</keyword>
<dbReference type="PRINTS" id="PR00300">
    <property type="entry name" value="CLPPROTEASEA"/>
</dbReference>
<comment type="caution">
    <text evidence="14">The sequence shown here is derived from an EMBL/GenBank/DDBJ whole genome shotgun (WGS) entry which is preliminary data.</text>
</comment>
<dbReference type="InterPro" id="IPR045085">
    <property type="entry name" value="HLD_clamp_pol_III_gamma_tau"/>
</dbReference>
<dbReference type="PANTHER" id="PTHR11669:SF0">
    <property type="entry name" value="PROTEIN STICHEL-LIKE 2"/>
    <property type="match status" value="1"/>
</dbReference>
<dbReference type="InterPro" id="IPR008921">
    <property type="entry name" value="DNA_pol3_clamp-load_cplx_C"/>
</dbReference>
<evidence type="ECO:0000259" key="13">
    <source>
        <dbReference type="SMART" id="SM00382"/>
    </source>
</evidence>
<dbReference type="GO" id="GO:0005524">
    <property type="term" value="F:ATP binding"/>
    <property type="evidence" value="ECO:0007669"/>
    <property type="project" value="UniProtKB-KW"/>
</dbReference>
<dbReference type="CDD" id="cd00009">
    <property type="entry name" value="AAA"/>
    <property type="match status" value="1"/>
</dbReference>
<evidence type="ECO:0000256" key="8">
    <source>
        <dbReference type="ARBA" id="ARBA00022833"/>
    </source>
</evidence>
<evidence type="ECO:0000313" key="14">
    <source>
        <dbReference type="EMBL" id="RAV12524.1"/>
    </source>
</evidence>
<dbReference type="EMBL" id="QMFB01000033">
    <property type="protein sequence ID" value="RAV12524.1"/>
    <property type="molecule type" value="Genomic_DNA"/>
</dbReference>
<evidence type="ECO:0000256" key="4">
    <source>
        <dbReference type="ARBA" id="ARBA00022695"/>
    </source>
</evidence>
<dbReference type="Pfam" id="PF20964">
    <property type="entry name" value="DnaX_C"/>
    <property type="match status" value="1"/>
</dbReference>
<evidence type="ECO:0000256" key="11">
    <source>
        <dbReference type="ARBA" id="ARBA00049244"/>
    </source>
</evidence>
<evidence type="ECO:0000256" key="12">
    <source>
        <dbReference type="SAM" id="MobiDB-lite"/>
    </source>
</evidence>
<dbReference type="InterPro" id="IPR048448">
    <property type="entry name" value="DnaX-like_C"/>
</dbReference>
<dbReference type="GO" id="GO:0003677">
    <property type="term" value="F:DNA binding"/>
    <property type="evidence" value="ECO:0007669"/>
    <property type="project" value="InterPro"/>
</dbReference>
<dbReference type="Pfam" id="PF13177">
    <property type="entry name" value="DNA_pol3_delta2"/>
    <property type="match status" value="1"/>
</dbReference>
<comment type="catalytic activity">
    <reaction evidence="11">
        <text>DNA(n) + a 2'-deoxyribonucleoside 5'-triphosphate = DNA(n+1) + diphosphate</text>
        <dbReference type="Rhea" id="RHEA:22508"/>
        <dbReference type="Rhea" id="RHEA-COMP:17339"/>
        <dbReference type="Rhea" id="RHEA-COMP:17340"/>
        <dbReference type="ChEBI" id="CHEBI:33019"/>
        <dbReference type="ChEBI" id="CHEBI:61560"/>
        <dbReference type="ChEBI" id="CHEBI:173112"/>
        <dbReference type="EC" id="2.7.7.7"/>
    </reaction>
</comment>
<name>A0A329LXR8_9BACL</name>
<dbReference type="InterPro" id="IPR050238">
    <property type="entry name" value="DNA_Rep/Repair_Clamp_Loader"/>
</dbReference>
<dbReference type="InterPro" id="IPR001270">
    <property type="entry name" value="ClpA/B"/>
</dbReference>
<evidence type="ECO:0000256" key="10">
    <source>
        <dbReference type="ARBA" id="ARBA00022932"/>
    </source>
</evidence>
<dbReference type="GO" id="GO:0009360">
    <property type="term" value="C:DNA polymerase III complex"/>
    <property type="evidence" value="ECO:0007669"/>
    <property type="project" value="InterPro"/>
</dbReference>
<dbReference type="SMART" id="SM00382">
    <property type="entry name" value="AAA"/>
    <property type="match status" value="1"/>
</dbReference>